<keyword evidence="1" id="KW-1133">Transmembrane helix</keyword>
<name>A0A1G1VUR6_9BACT</name>
<feature type="transmembrane region" description="Helical" evidence="1">
    <location>
        <begin position="20"/>
        <end position="39"/>
    </location>
</feature>
<dbReference type="AlphaFoldDB" id="A0A1G1VUR6"/>
<evidence type="ECO:0000256" key="1">
    <source>
        <dbReference type="SAM" id="Phobius"/>
    </source>
</evidence>
<accession>A0A1G1VUR6</accession>
<comment type="caution">
    <text evidence="2">The sequence shown here is derived from an EMBL/GenBank/DDBJ whole genome shotgun (WGS) entry which is preliminary data.</text>
</comment>
<dbReference type="EMBL" id="MHCJ01000001">
    <property type="protein sequence ID" value="OGY19044.1"/>
    <property type="molecule type" value="Genomic_DNA"/>
</dbReference>
<evidence type="ECO:0000313" key="2">
    <source>
        <dbReference type="EMBL" id="OGY19044.1"/>
    </source>
</evidence>
<keyword evidence="1" id="KW-0812">Transmembrane</keyword>
<feature type="transmembrane region" description="Helical" evidence="1">
    <location>
        <begin position="51"/>
        <end position="70"/>
    </location>
</feature>
<dbReference type="Proteomes" id="UP000179233">
    <property type="component" value="Unassembled WGS sequence"/>
</dbReference>
<sequence>MAKLKATTQNSKLFALSQGLAFGVWVVYHGVRLCVGLVIHPYRTMREIMRGLWFVPLVFVPAALLIWIFVTGRIAAWVVDVPSALRDWIGLFYATLLLSLGLWQALLLYLAVRFWAGLKR</sequence>
<evidence type="ECO:0000313" key="3">
    <source>
        <dbReference type="Proteomes" id="UP000179233"/>
    </source>
</evidence>
<protein>
    <submittedName>
        <fullName evidence="2">Uncharacterized protein</fullName>
    </submittedName>
</protein>
<proteinExistence type="predicted"/>
<organism evidence="2 3">
    <name type="scientific">Candidatus Chisholmbacteria bacterium RIFCSPHIGHO2_01_FULL_52_32</name>
    <dbReference type="NCBI Taxonomy" id="1797591"/>
    <lineage>
        <taxon>Bacteria</taxon>
        <taxon>Candidatus Chisholmiibacteriota</taxon>
    </lineage>
</organism>
<keyword evidence="1" id="KW-0472">Membrane</keyword>
<reference evidence="2 3" key="1">
    <citation type="journal article" date="2016" name="Nat. Commun.">
        <title>Thousands of microbial genomes shed light on interconnected biogeochemical processes in an aquifer system.</title>
        <authorList>
            <person name="Anantharaman K."/>
            <person name="Brown C.T."/>
            <person name="Hug L.A."/>
            <person name="Sharon I."/>
            <person name="Castelle C.J."/>
            <person name="Probst A.J."/>
            <person name="Thomas B.C."/>
            <person name="Singh A."/>
            <person name="Wilkins M.J."/>
            <person name="Karaoz U."/>
            <person name="Brodie E.L."/>
            <person name="Williams K.H."/>
            <person name="Hubbard S.S."/>
            <person name="Banfield J.F."/>
        </authorList>
    </citation>
    <scope>NUCLEOTIDE SEQUENCE [LARGE SCALE GENOMIC DNA]</scope>
</reference>
<feature type="transmembrane region" description="Helical" evidence="1">
    <location>
        <begin position="90"/>
        <end position="112"/>
    </location>
</feature>
<gene>
    <name evidence="2" type="ORF">A2786_05920</name>
</gene>